<comment type="caution">
    <text evidence="3">The sequence shown here is derived from an EMBL/GenBank/DDBJ whole genome shotgun (WGS) entry which is preliminary data.</text>
</comment>
<evidence type="ECO:0000313" key="3">
    <source>
        <dbReference type="EMBL" id="KAK5779165.1"/>
    </source>
</evidence>
<reference evidence="4" key="1">
    <citation type="submission" date="2023-07" db="EMBL/GenBank/DDBJ databases">
        <title>A draft genome of Kazachstania heterogenica Y-27499.</title>
        <authorList>
            <person name="Donic C."/>
            <person name="Kralova J.S."/>
            <person name="Fidel L."/>
            <person name="Ben-Dor S."/>
            <person name="Jung S."/>
        </authorList>
    </citation>
    <scope>NUCLEOTIDE SEQUENCE [LARGE SCALE GENOMIC DNA]</scope>
    <source>
        <strain evidence="4">Y27499</strain>
    </source>
</reference>
<name>A0AAN7WGG6_9SACH</name>
<keyword evidence="2" id="KW-1133">Transmembrane helix</keyword>
<evidence type="ECO:0000313" key="4">
    <source>
        <dbReference type="Proteomes" id="UP001306508"/>
    </source>
</evidence>
<keyword evidence="2" id="KW-0472">Membrane</keyword>
<feature type="transmembrane region" description="Helical" evidence="2">
    <location>
        <begin position="588"/>
        <end position="612"/>
    </location>
</feature>
<gene>
    <name evidence="3" type="ORF">RI543_003050</name>
</gene>
<feature type="region of interest" description="Disordered" evidence="1">
    <location>
        <begin position="424"/>
        <end position="454"/>
    </location>
</feature>
<dbReference type="AlphaFoldDB" id="A0AAN7WGG6"/>
<evidence type="ECO:0000256" key="1">
    <source>
        <dbReference type="SAM" id="MobiDB-lite"/>
    </source>
</evidence>
<keyword evidence="2" id="KW-0812">Transmembrane</keyword>
<accession>A0AAN7WGG6</accession>
<protein>
    <submittedName>
        <fullName evidence="3">Uncharacterized protein</fullName>
    </submittedName>
</protein>
<proteinExistence type="predicted"/>
<dbReference type="Proteomes" id="UP001306508">
    <property type="component" value="Unassembled WGS sequence"/>
</dbReference>
<organism evidence="3 4">
    <name type="scientific">Arxiozyma heterogenica</name>
    <dbReference type="NCBI Taxonomy" id="278026"/>
    <lineage>
        <taxon>Eukaryota</taxon>
        <taxon>Fungi</taxon>
        <taxon>Dikarya</taxon>
        <taxon>Ascomycota</taxon>
        <taxon>Saccharomycotina</taxon>
        <taxon>Saccharomycetes</taxon>
        <taxon>Saccharomycetales</taxon>
        <taxon>Saccharomycetaceae</taxon>
        <taxon>Arxiozyma</taxon>
    </lineage>
</organism>
<feature type="compositionally biased region" description="Acidic residues" evidence="1">
    <location>
        <begin position="440"/>
        <end position="450"/>
    </location>
</feature>
<sequence length="922" mass="108376">MDHSTAEGRDITLMKPIIQCLIFSNNKQLLDSEVILKLHPDTKLCRLLQYLYEKYLSQNIISSNLNPLTIYQFCFKSVDSTNVLPLDISLDNILNYYYPNVELENRELILDLEVKTNPDKDDDNSNSGIINLDYNFNTEFNYINLDIEFNLLSTSNDYCTNPIVELDRPKMSLDIKGETLRKMILNDLRESENLKNTLCSLNDKHTVNDIIYYKIKSVDSFANNDNDNDNEVNNAKFLNSTLLEILGIDFIPSNFSKFTLMFYIKHNYNISSNETVVNFVSDIPLLCYNKMIVNDDTSVIAIKSYVIQTFLIRFNIDIPISDILLFYHGKKLVDIDLDGNETTIKQYVNATSNPFIHIKIPSIDLKQLSDGIDSFWYEECRDSSTDRDCDSNFQTNEIRNDIYDNQNNNNDILHEEFLQLEDDEDDDASYVPSESSLISDYEERDVDSSEDNNKDLAGEHFQYRTESGHEIKLLNGLYRKCIIDGTEEAFIETRYLDRFQAKLRFPSDGTVDTFEMDEIPLSSMNQYKLHPSINRIELDDYIISELESKLNMCIVPEESINFTINNSNNTPLSSISNGNKIIGWLKNLLLFVFLICKTLYYVLVTNLMVFILLFELVFFISKKWIIMIITTIILRTIFFNEIVRDSWLEYFRLDRYDKTTLHKFQQFIRFTQLSDEFYSKLLSKNEQNQSNHDNDNGDNDNAKLILQKLFDYKEFNLLTNEIWTKYNILGIEDNISIDLLKGCNNRNDLKGALRDFMLLYIKELAQIDNDESIVENKRQFIKDMNELLYLVEKEMNIKEEENVNVDEEYRGSRRRLRFLMNNLIERLRHADWGRQLLEYIVPNPLRDNIFTCVCKNIVLFVILLIPMINTVVDEIIDERKRLIEREHEQKRLKQEHEHEHVDSEIYDNVEATGIEIHHIEED</sequence>
<keyword evidence="4" id="KW-1185">Reference proteome</keyword>
<dbReference type="EMBL" id="JAWIZZ010000047">
    <property type="protein sequence ID" value="KAK5779165.1"/>
    <property type="molecule type" value="Genomic_DNA"/>
</dbReference>
<evidence type="ECO:0000256" key="2">
    <source>
        <dbReference type="SAM" id="Phobius"/>
    </source>
</evidence>